<feature type="coiled-coil region" evidence="1">
    <location>
        <begin position="380"/>
        <end position="407"/>
    </location>
</feature>
<accession>A0A1W1E098</accession>
<protein>
    <submittedName>
        <fullName evidence="2">Outer membrane protein-like</fullName>
    </submittedName>
</protein>
<proteinExistence type="predicted"/>
<name>A0A1W1E098_9ZZZZ</name>
<dbReference type="Gene3D" id="1.20.1600.10">
    <property type="entry name" value="Outer membrane efflux proteins (OEP)"/>
    <property type="match status" value="1"/>
</dbReference>
<reference evidence="2" key="1">
    <citation type="submission" date="2016-10" db="EMBL/GenBank/DDBJ databases">
        <authorList>
            <person name="de Groot N.N."/>
        </authorList>
    </citation>
    <scope>NUCLEOTIDE SEQUENCE</scope>
</reference>
<keyword evidence="1" id="KW-0175">Coiled coil</keyword>
<evidence type="ECO:0000256" key="1">
    <source>
        <dbReference type="SAM" id="Coils"/>
    </source>
</evidence>
<evidence type="ECO:0000313" key="2">
    <source>
        <dbReference type="EMBL" id="SFV87402.1"/>
    </source>
</evidence>
<dbReference type="AlphaFoldDB" id="A0A1W1E098"/>
<sequence>MLFLLVANAFALTEQDVIRQVLNNHTLFQNVEIDMFSEQERLKSKYKDYYGWDIELTAKASAEELSAKKDSPKSYTSEQIKYKREALLNFSTAFEGGTSLSIKFSRKMPIDKQEKYKNLDYDKSIQLSEYDNALEVGVNIPLLRDSDGGKNQLSYNKAKLDNEIEKFDLLEDKEDEVAEALEAFIEIALDLDKLKVYQNYIALLSEFLQTITDKKNRKSVSFTIKKMTIEMNKVQASLDSAILQLQSSIRFRRSNLSNINFNHKIRLTPVSNIKRHLLKHNRDLLTAQLDIDKKDKEIERYKNIGKPELDFNLWGKISKDKGNHSSYSYYNKESKGANLEFSYPLGGDASNNYNLLDAKLSRRKKSLDYENELNKKILDVQVLVSEIKALNSDVNNYEKQLKQQLSSAELLTSVQGVKNIRFILYDFDEYYQRQLDYVDTLVDYHQKRIQYDNLLDRLVTKDDCYLCSNYDSLIPQ</sequence>
<gene>
    <name evidence="2" type="ORF">MNB_SUP05-SYMBIONT-5-1170</name>
</gene>
<dbReference type="GO" id="GO:0015562">
    <property type="term" value="F:efflux transmembrane transporter activity"/>
    <property type="evidence" value="ECO:0007669"/>
    <property type="project" value="InterPro"/>
</dbReference>
<dbReference type="EMBL" id="FPHZ01000008">
    <property type="protein sequence ID" value="SFV87402.1"/>
    <property type="molecule type" value="Genomic_DNA"/>
</dbReference>
<dbReference type="SUPFAM" id="SSF56954">
    <property type="entry name" value="Outer membrane efflux proteins (OEP)"/>
    <property type="match status" value="1"/>
</dbReference>
<organism evidence="2">
    <name type="scientific">hydrothermal vent metagenome</name>
    <dbReference type="NCBI Taxonomy" id="652676"/>
    <lineage>
        <taxon>unclassified sequences</taxon>
        <taxon>metagenomes</taxon>
        <taxon>ecological metagenomes</taxon>
    </lineage>
</organism>